<sequence>MATRSDTITTKSSKPGVLGRSAATGRYVLAPVATKKATVSDQRIAAATSTDDVFINCPFDDAFAPTFRALIFAILVCGFRPRSARELDDGGQTRIDKIFALIEQCRYGIHDLSRTELDAVNNLPRFNMPLELGLFLGAKRYGGKHQKAKRVLILDVEQFRYQRFISDLAGMDIHEHGGDPGRALREARDWLANVSRRELPSADRVQRVYEAFLADLPDLAAVLEFDPDRIPYVDFERIVGRWLIEAPAAIGAADIFRGLPSLQRLRPITSAWSHRQHAPVGKALKKVRFGSVRTAYDAIHACNAGPSFPHACPAALVHAARSCKPQEVQAGRSAMSSKH</sequence>
<dbReference type="AlphaFoldDB" id="A0A2A2K2A5"/>
<organism evidence="1 2">
    <name type="scientific">Diploscapter pachys</name>
    <dbReference type="NCBI Taxonomy" id="2018661"/>
    <lineage>
        <taxon>Eukaryota</taxon>
        <taxon>Metazoa</taxon>
        <taxon>Ecdysozoa</taxon>
        <taxon>Nematoda</taxon>
        <taxon>Chromadorea</taxon>
        <taxon>Rhabditida</taxon>
        <taxon>Rhabditina</taxon>
        <taxon>Rhabditomorpha</taxon>
        <taxon>Rhabditoidea</taxon>
        <taxon>Rhabditidae</taxon>
        <taxon>Diploscapter</taxon>
    </lineage>
</organism>
<proteinExistence type="predicted"/>
<name>A0A2A2K2A5_9BILA</name>
<gene>
    <name evidence="1" type="ORF">WR25_00239</name>
</gene>
<dbReference type="Proteomes" id="UP000218231">
    <property type="component" value="Unassembled WGS sequence"/>
</dbReference>
<comment type="caution">
    <text evidence="1">The sequence shown here is derived from an EMBL/GenBank/DDBJ whole genome shotgun (WGS) entry which is preliminary data.</text>
</comment>
<reference evidence="1 2" key="1">
    <citation type="journal article" date="2017" name="Curr. Biol.">
        <title>Genome architecture and evolution of a unichromosomal asexual nematode.</title>
        <authorList>
            <person name="Fradin H."/>
            <person name="Zegar C."/>
            <person name="Gutwein M."/>
            <person name="Lucas J."/>
            <person name="Kovtun M."/>
            <person name="Corcoran D."/>
            <person name="Baugh L.R."/>
            <person name="Kiontke K."/>
            <person name="Gunsalus K."/>
            <person name="Fitch D.H."/>
            <person name="Piano F."/>
        </authorList>
    </citation>
    <scope>NUCLEOTIDE SEQUENCE [LARGE SCALE GENOMIC DNA]</scope>
    <source>
        <strain evidence="1">PF1309</strain>
    </source>
</reference>
<keyword evidence="2" id="KW-1185">Reference proteome</keyword>
<accession>A0A2A2K2A5</accession>
<evidence type="ECO:0000313" key="2">
    <source>
        <dbReference type="Proteomes" id="UP000218231"/>
    </source>
</evidence>
<dbReference type="EMBL" id="LIAE01009839">
    <property type="protein sequence ID" value="PAV68023.1"/>
    <property type="molecule type" value="Genomic_DNA"/>
</dbReference>
<evidence type="ECO:0000313" key="1">
    <source>
        <dbReference type="EMBL" id="PAV68023.1"/>
    </source>
</evidence>
<protein>
    <submittedName>
        <fullName evidence="1">Uncharacterized protein</fullName>
    </submittedName>
</protein>
<dbReference type="OrthoDB" id="10511845at2759"/>